<gene>
    <name evidence="1" type="ORF">LOX96_12905</name>
</gene>
<evidence type="ECO:0000313" key="2">
    <source>
        <dbReference type="Proteomes" id="UP001139721"/>
    </source>
</evidence>
<accession>A0A9X2D1W5</accession>
<sequence length="145" mass="16641">MAIKRDKTKELKAVFNSYYIGDQYNFLLDAYQLLEIQDGHKFATGMNKLVENYLLENSAEAINVKNEHIKMDFMSLYDEHIDDLGSARSSLNERLLLLTQDVQFLVYQNLSGMAPFDNCLAKANEESMGDMKNVKSHKRSGCNIF</sequence>
<comment type="caution">
    <text evidence="1">The sequence shown here is derived from an EMBL/GenBank/DDBJ whole genome shotgun (WGS) entry which is preliminary data.</text>
</comment>
<evidence type="ECO:0000313" key="1">
    <source>
        <dbReference type="EMBL" id="MCL9684999.1"/>
    </source>
</evidence>
<reference evidence="1" key="1">
    <citation type="submission" date="2021-11" db="EMBL/GenBank/DDBJ databases">
        <title>Legionella maioricencis sp. nov., a new species isolated from hot water samples in Mallorca.</title>
        <authorList>
            <person name="Crespi S."/>
            <person name="Drasar V."/>
            <person name="Salva-Serra F."/>
            <person name="Jaen-Luchoro D."/>
            <person name="Pineiro-Iglesias B."/>
            <person name="Aliaga F."/>
            <person name="Fernandez-Juarez V."/>
            <person name="Coll G."/>
            <person name="Moore E.R.B."/>
            <person name="Bennasar-Figueras A."/>
        </authorList>
    </citation>
    <scope>NUCLEOTIDE SEQUENCE</scope>
    <source>
        <strain evidence="1">HCPI-6</strain>
    </source>
</reference>
<protein>
    <submittedName>
        <fullName evidence="1">Uncharacterized protein</fullName>
    </submittedName>
</protein>
<dbReference type="AlphaFoldDB" id="A0A9X2D1W5"/>
<proteinExistence type="predicted"/>
<dbReference type="Proteomes" id="UP001139721">
    <property type="component" value="Unassembled WGS sequence"/>
</dbReference>
<organism evidence="1 2">
    <name type="scientific">Legionella maioricensis</name>
    <dbReference type="NCBI Taxonomy" id="2896528"/>
    <lineage>
        <taxon>Bacteria</taxon>
        <taxon>Pseudomonadati</taxon>
        <taxon>Pseudomonadota</taxon>
        <taxon>Gammaproteobacteria</taxon>
        <taxon>Legionellales</taxon>
        <taxon>Legionellaceae</taxon>
        <taxon>Legionella</taxon>
    </lineage>
</organism>
<dbReference type="RefSeq" id="WP_250422418.1">
    <property type="nucleotide sequence ID" value="NZ_JAJKBJ010000017.1"/>
</dbReference>
<name>A0A9X2D1W5_9GAMM</name>
<dbReference type="EMBL" id="JAJKBJ010000017">
    <property type="protein sequence ID" value="MCL9684999.1"/>
    <property type="molecule type" value="Genomic_DNA"/>
</dbReference>
<keyword evidence="2" id="KW-1185">Reference proteome</keyword>